<protein>
    <submittedName>
        <fullName evidence="2">Uncharacterized protein</fullName>
    </submittedName>
</protein>
<accession>A0ABT5XH22</accession>
<organism evidence="2 3">
    <name type="scientific">Candidatus Methanocrinis alkalitolerans</name>
    <dbReference type="NCBI Taxonomy" id="3033395"/>
    <lineage>
        <taxon>Archaea</taxon>
        <taxon>Methanobacteriati</taxon>
        <taxon>Methanobacteriota</taxon>
        <taxon>Stenosarchaea group</taxon>
        <taxon>Methanomicrobia</taxon>
        <taxon>Methanotrichales</taxon>
        <taxon>Methanotrichaceae</taxon>
        <taxon>Methanocrinis</taxon>
    </lineage>
</organism>
<feature type="region of interest" description="Disordered" evidence="1">
    <location>
        <begin position="1"/>
        <end position="29"/>
    </location>
</feature>
<dbReference type="EMBL" id="JARFPL010000040">
    <property type="protein sequence ID" value="MDF0594018.1"/>
    <property type="molecule type" value="Genomic_DNA"/>
</dbReference>
<dbReference type="RefSeq" id="WP_316969717.1">
    <property type="nucleotide sequence ID" value="NZ_JARFPL010000040.1"/>
</dbReference>
<evidence type="ECO:0000313" key="3">
    <source>
        <dbReference type="Proteomes" id="UP001215956"/>
    </source>
</evidence>
<sequence length="48" mass="5395">MKKGFRGRGSSDEEGKKRTKRTKKTKGFAGRDLLAASGLSWSYWSKKS</sequence>
<reference evidence="2 3" key="1">
    <citation type="submission" date="2023-03" db="EMBL/GenBank/DDBJ databases">
        <title>Whole genome sequencing of Methanotrichaceae archaeon M04Ac.</title>
        <authorList>
            <person name="Khomyakova M.A."/>
            <person name="Merkel A.Y."/>
            <person name="Slobodkin A.I."/>
        </authorList>
    </citation>
    <scope>NUCLEOTIDE SEQUENCE [LARGE SCALE GENOMIC DNA]</scope>
    <source>
        <strain evidence="2 3">M04Ac</strain>
    </source>
</reference>
<gene>
    <name evidence="2" type="ORF">P0O24_10540</name>
</gene>
<dbReference type="Proteomes" id="UP001215956">
    <property type="component" value="Unassembled WGS sequence"/>
</dbReference>
<comment type="caution">
    <text evidence="2">The sequence shown here is derived from an EMBL/GenBank/DDBJ whole genome shotgun (WGS) entry which is preliminary data.</text>
</comment>
<keyword evidence="3" id="KW-1185">Reference proteome</keyword>
<evidence type="ECO:0000256" key="1">
    <source>
        <dbReference type="SAM" id="MobiDB-lite"/>
    </source>
</evidence>
<name>A0ABT5XH22_9EURY</name>
<evidence type="ECO:0000313" key="2">
    <source>
        <dbReference type="EMBL" id="MDF0594018.1"/>
    </source>
</evidence>
<proteinExistence type="predicted"/>
<feature type="compositionally biased region" description="Basic residues" evidence="1">
    <location>
        <begin position="17"/>
        <end position="26"/>
    </location>
</feature>